<evidence type="ECO:0000313" key="3">
    <source>
        <dbReference type="WBParaSite" id="L893_g10794.t1"/>
    </source>
</evidence>
<feature type="region of interest" description="Disordered" evidence="1">
    <location>
        <begin position="15"/>
        <end position="40"/>
    </location>
</feature>
<reference evidence="3" key="1">
    <citation type="submission" date="2016-11" db="UniProtKB">
        <authorList>
            <consortium name="WormBaseParasite"/>
        </authorList>
    </citation>
    <scope>IDENTIFICATION</scope>
</reference>
<evidence type="ECO:0000313" key="2">
    <source>
        <dbReference type="Proteomes" id="UP000095287"/>
    </source>
</evidence>
<name>A0A1I7XYL2_9BILA</name>
<accession>A0A1I7XYL2</accession>
<dbReference type="AlphaFoldDB" id="A0A1I7XYL2"/>
<evidence type="ECO:0000256" key="1">
    <source>
        <dbReference type="SAM" id="MobiDB-lite"/>
    </source>
</evidence>
<protein>
    <submittedName>
        <fullName evidence="3">Mobile element protein</fullName>
    </submittedName>
</protein>
<proteinExistence type="predicted"/>
<dbReference type="WBParaSite" id="L893_g10794.t1">
    <property type="protein sequence ID" value="L893_g10794.t1"/>
    <property type="gene ID" value="L893_g10794"/>
</dbReference>
<sequence length="40" mass="4313">MKDGEGVKLIARKKESRCAKSKDGSLPGPLIPEDIDMPAM</sequence>
<organism evidence="2 3">
    <name type="scientific">Steinernema glaseri</name>
    <dbReference type="NCBI Taxonomy" id="37863"/>
    <lineage>
        <taxon>Eukaryota</taxon>
        <taxon>Metazoa</taxon>
        <taxon>Ecdysozoa</taxon>
        <taxon>Nematoda</taxon>
        <taxon>Chromadorea</taxon>
        <taxon>Rhabditida</taxon>
        <taxon>Tylenchina</taxon>
        <taxon>Panagrolaimomorpha</taxon>
        <taxon>Strongyloidoidea</taxon>
        <taxon>Steinernematidae</taxon>
        <taxon>Steinernema</taxon>
    </lineage>
</organism>
<keyword evidence="2" id="KW-1185">Reference proteome</keyword>
<dbReference type="Proteomes" id="UP000095287">
    <property type="component" value="Unplaced"/>
</dbReference>